<name>A0A368KQL1_9BACT</name>
<protein>
    <submittedName>
        <fullName evidence="1">Uncharacterized protein</fullName>
    </submittedName>
</protein>
<proteinExistence type="predicted"/>
<evidence type="ECO:0000313" key="1">
    <source>
        <dbReference type="EMBL" id="RCS48316.1"/>
    </source>
</evidence>
<gene>
    <name evidence="1" type="ORF">DTL42_13405</name>
</gene>
<dbReference type="Proteomes" id="UP000253562">
    <property type="component" value="Unassembled WGS sequence"/>
</dbReference>
<evidence type="ECO:0000313" key="2">
    <source>
        <dbReference type="Proteomes" id="UP000253562"/>
    </source>
</evidence>
<dbReference type="EMBL" id="QPEX01000025">
    <property type="protein sequence ID" value="RCS48316.1"/>
    <property type="molecule type" value="Genomic_DNA"/>
</dbReference>
<accession>A0A368KQL1</accession>
<comment type="caution">
    <text evidence="1">The sequence shown here is derived from an EMBL/GenBank/DDBJ whole genome shotgun (WGS) entry which is preliminary data.</text>
</comment>
<reference evidence="1 2" key="1">
    <citation type="submission" date="2018-07" db="EMBL/GenBank/DDBJ databases">
        <title>Comparative genomes isolates from brazilian mangrove.</title>
        <authorList>
            <person name="De Araujo J.E."/>
            <person name="Taketani R.G."/>
            <person name="Silva M.C.P."/>
            <person name="Lourenco M.V."/>
            <person name="Oliveira V.M."/>
            <person name="Andreote F.D."/>
        </authorList>
    </citation>
    <scope>NUCLEOTIDE SEQUENCE [LARGE SCALE GENOMIC DNA]</scope>
    <source>
        <strain evidence="1 2">HEX PRIS-MGV</strain>
    </source>
</reference>
<organism evidence="1 2">
    <name type="scientific">Bremerella cremea</name>
    <dbReference type="NCBI Taxonomy" id="1031537"/>
    <lineage>
        <taxon>Bacteria</taxon>
        <taxon>Pseudomonadati</taxon>
        <taxon>Planctomycetota</taxon>
        <taxon>Planctomycetia</taxon>
        <taxon>Pirellulales</taxon>
        <taxon>Pirellulaceae</taxon>
        <taxon>Bremerella</taxon>
    </lineage>
</organism>
<dbReference type="AlphaFoldDB" id="A0A368KQL1"/>
<sequence length="401" mass="45389">MLFVLLVGACSPLLAQEADERIAAELKQASSQQLVELLGADEYPTREAAEAEILTRGEEMVPLVQAARTSPDLEIRIRATNLYQQLLTRLRNDQLKRFLKMDTSVELPGWKRFQQQNGDDEATRKLYVAMLQREWDLLTTMEQQPFLIDYLFFQRSNKLSNVPRFGGQAFEINEGSAAAMFFVASQADVRITQPSMDQLRYLLAVPQLTGDLQDPHSNKPLLSVFENWLKANIELGRFSSEMRYIVLSTCMRENIPSGTLLAQQILADRAKPSSEDGFVQLNMGINAEQQMMFAMLALAKLGSQKNIPEIEAFFDDTSAIQSQLAIGEEFGTELRDVALLAVLHLSGEDPKEYGFSRLANDPTYLYNIRSIGFLSNEERSAAFEKWQQAQKQKQEQPDKKS</sequence>